<evidence type="ECO:0000256" key="4">
    <source>
        <dbReference type="PROSITE-ProRule" id="PRU00325"/>
    </source>
</evidence>
<proteinExistence type="predicted"/>
<dbReference type="Pfam" id="PF04434">
    <property type="entry name" value="SWIM"/>
    <property type="match status" value="1"/>
</dbReference>
<dbReference type="GO" id="GO:0008270">
    <property type="term" value="F:zinc ion binding"/>
    <property type="evidence" value="ECO:0007669"/>
    <property type="project" value="UniProtKB-KW"/>
</dbReference>
<name>A0A4Y1RUD2_PRUDU</name>
<dbReference type="InterPro" id="IPR004330">
    <property type="entry name" value="FAR1_DNA_bnd_dom"/>
</dbReference>
<gene>
    <name evidence="6" type="ORF">Prudu_020038</name>
</gene>
<evidence type="ECO:0000256" key="3">
    <source>
        <dbReference type="ARBA" id="ARBA00022833"/>
    </source>
</evidence>
<evidence type="ECO:0000259" key="5">
    <source>
        <dbReference type="PROSITE" id="PS50966"/>
    </source>
</evidence>
<keyword evidence="3" id="KW-0862">Zinc</keyword>
<dbReference type="Pfam" id="PF03101">
    <property type="entry name" value="FAR1"/>
    <property type="match status" value="1"/>
</dbReference>
<protein>
    <submittedName>
        <fullName evidence="6">FAR1-related sequence 5</fullName>
    </submittedName>
</protein>
<dbReference type="InterPro" id="IPR007527">
    <property type="entry name" value="Znf_SWIM"/>
</dbReference>
<accession>A0A4Y1RUD2</accession>
<dbReference type="Pfam" id="PF10551">
    <property type="entry name" value="MULE"/>
    <property type="match status" value="1"/>
</dbReference>
<dbReference type="PANTHER" id="PTHR47718:SF17">
    <property type="entry name" value="PROTEIN FAR1-RELATED SEQUENCE 5-LIKE"/>
    <property type="match status" value="1"/>
</dbReference>
<dbReference type="AlphaFoldDB" id="A0A4Y1RUD2"/>
<reference evidence="6" key="1">
    <citation type="journal article" date="2019" name="Science">
        <title>Mutation of a bHLH transcription factor allowed almond domestication.</title>
        <authorList>
            <person name="Sanchez-Perez R."/>
            <person name="Pavan S."/>
            <person name="Mazzeo R."/>
            <person name="Moldovan C."/>
            <person name="Aiese Cigliano R."/>
            <person name="Del Cueto J."/>
            <person name="Ricciardi F."/>
            <person name="Lotti C."/>
            <person name="Ricciardi L."/>
            <person name="Dicenta F."/>
            <person name="Lopez-Marques R.L."/>
            <person name="Lindberg Moller B."/>
        </authorList>
    </citation>
    <scope>NUCLEOTIDE SEQUENCE</scope>
</reference>
<dbReference type="InterPro" id="IPR006564">
    <property type="entry name" value="Znf_PMZ"/>
</dbReference>
<sequence>MDYTFQGKILEISDKEEIFDAIDELKVGMEVSNEAEAYNLCNTYAFRKGFSIRKGNIRRDAQNKVRQRDYFCSKEGFQSDEDLCEVKKVRRLDTRTGCKALIRFTVDNGIWKISHINLDHNHEFAKPEERQFLRSGRHIPRVRAGILGPKVDESTRPTKSYSYLGKKFGNAENVGSTNKDCLNYLQRNKEEMLEGGDGQSLINYFKHKQMEDPSFFYSVQVDQFNRITNYFWRDGRSKLDYDCFGDVVCFDTTFRTKKYNLICAPFVGVNHHCKNVLFGCAFVSDESTDSFIWLFETFLESMGYKQPKTIFTDVGNAMANAIVVMLRETRHRLCIWHISKNATQYIGSHYSNHEFKEHFNKCFHDCLTEAEFEATWNDLIRKFNLESNSWLQELYSLREKWCPAFSLDTFTANIRSSNRGESITSTFHQISTKTMDLIGLVQHYEKKTKVVRSAELEEDFRCKNGMPHLRANSGIFKHAASEYTIKMYSFFENELMSIFGVRMIEVGNDGNQYIYEAIEEGHPRVYIIEYNSATSMVSCSCKLFESMGLLCRHALKVLDLKNFTSIPTRYIEKRWTKGAKKRIVESSHLYESSYKMGKSAQSLRLSELMHEGNNVFSIGSLCDSGTRIVKQKLVEAMKLLESDEETTSLQGNLNKVDDQFVRDVLLDN</sequence>
<feature type="domain" description="SWIM-type" evidence="5">
    <location>
        <begin position="526"/>
        <end position="562"/>
    </location>
</feature>
<evidence type="ECO:0000313" key="6">
    <source>
        <dbReference type="EMBL" id="BBH07972.1"/>
    </source>
</evidence>
<keyword evidence="1" id="KW-0479">Metal-binding</keyword>
<dbReference type="InterPro" id="IPR018289">
    <property type="entry name" value="MULE_transposase_dom"/>
</dbReference>
<organism evidence="6">
    <name type="scientific">Prunus dulcis</name>
    <name type="common">Almond</name>
    <name type="synonym">Amygdalus dulcis</name>
    <dbReference type="NCBI Taxonomy" id="3755"/>
    <lineage>
        <taxon>Eukaryota</taxon>
        <taxon>Viridiplantae</taxon>
        <taxon>Streptophyta</taxon>
        <taxon>Embryophyta</taxon>
        <taxon>Tracheophyta</taxon>
        <taxon>Spermatophyta</taxon>
        <taxon>Magnoliopsida</taxon>
        <taxon>eudicotyledons</taxon>
        <taxon>Gunneridae</taxon>
        <taxon>Pentapetalae</taxon>
        <taxon>rosids</taxon>
        <taxon>fabids</taxon>
        <taxon>Rosales</taxon>
        <taxon>Rosaceae</taxon>
        <taxon>Amygdaloideae</taxon>
        <taxon>Amygdaleae</taxon>
        <taxon>Prunus</taxon>
    </lineage>
</organism>
<dbReference type="PROSITE" id="PS50966">
    <property type="entry name" value="ZF_SWIM"/>
    <property type="match status" value="1"/>
</dbReference>
<dbReference type="PANTHER" id="PTHR47718">
    <property type="entry name" value="OS01G0519700 PROTEIN"/>
    <property type="match status" value="1"/>
</dbReference>
<dbReference type="EMBL" id="AP019303">
    <property type="protein sequence ID" value="BBH07972.1"/>
    <property type="molecule type" value="Genomic_DNA"/>
</dbReference>
<evidence type="ECO:0000256" key="1">
    <source>
        <dbReference type="ARBA" id="ARBA00022723"/>
    </source>
</evidence>
<dbReference type="SMART" id="SM00575">
    <property type="entry name" value="ZnF_PMZ"/>
    <property type="match status" value="1"/>
</dbReference>
<evidence type="ECO:0000256" key="2">
    <source>
        <dbReference type="ARBA" id="ARBA00022771"/>
    </source>
</evidence>
<keyword evidence="2 4" id="KW-0863">Zinc-finger</keyword>